<dbReference type="Pfam" id="PF00076">
    <property type="entry name" value="RRM_1"/>
    <property type="match status" value="1"/>
</dbReference>
<name>A0A699J2C7_TANCI</name>
<evidence type="ECO:0000313" key="3">
    <source>
        <dbReference type="EMBL" id="GFA06525.1"/>
    </source>
</evidence>
<feature type="non-terminal residue" evidence="3">
    <location>
        <position position="641"/>
    </location>
</feature>
<sequence>MGSYRSKENDVNRISTSIFVTNFPDSFKAKDLFHVCKQYRHVVDSFIPLKRTKEGKRFGFVRFINVFNVERLVSNLCTICVDRLKFHANRARFDRAPLNRANAHVKNIAMPVKFTNHTACMGDRAMGGGKSYVNVVASNARSRYSKDMGQNSYVGTVKKKIEFRQIMEEQHIPSLVLDDTCVLDYDYSLALVGKVSDFESLEKFKSHVGVGSWFISLEYAHNSFSIDERVVWVDIKGVPMNVWTNNMFTKISAKWIIVKGKVFWIRVKEVSGWVLGFLEEDDEVDESEDDTLDNEYGGDMKAADFQEEAEVDDDVNKVPETIFDKTEASKERNVKELEKGGINSKDPFNIYDLLKKKTGGNDKEVMKSKETLEFPPGFTPNMDSEKKGDQDGFLDAEVLILNKQENGYVNCNGESSKRGVSQSPEKAKKDWVKEICNKNKVNFLSLQETKMETIDHFGIKNCWGNYSFEHVCGPSVDNSGGILCVWDSRMFRKHNATILDYFVAIQGEWISNAKKLLIIFVNAPQEISEKRMLWSYLNHMIDSWSGESIIMGDFNEVRSKEERFGTIFNNHNARVFNSFISSSGLLEVPLGGYEFTWCHKSGSKMSKLDRFLISEGLMSSCPNILAVTLDRHLSDHRPILL</sequence>
<organism evidence="3">
    <name type="scientific">Tanacetum cinerariifolium</name>
    <name type="common">Dalmatian daisy</name>
    <name type="synonym">Chrysanthemum cinerariifolium</name>
    <dbReference type="NCBI Taxonomy" id="118510"/>
    <lineage>
        <taxon>Eukaryota</taxon>
        <taxon>Viridiplantae</taxon>
        <taxon>Streptophyta</taxon>
        <taxon>Embryophyta</taxon>
        <taxon>Tracheophyta</taxon>
        <taxon>Spermatophyta</taxon>
        <taxon>Magnoliopsida</taxon>
        <taxon>eudicotyledons</taxon>
        <taxon>Gunneridae</taxon>
        <taxon>Pentapetalae</taxon>
        <taxon>asterids</taxon>
        <taxon>campanulids</taxon>
        <taxon>Asterales</taxon>
        <taxon>Asteraceae</taxon>
        <taxon>Asteroideae</taxon>
        <taxon>Anthemideae</taxon>
        <taxon>Anthemidinae</taxon>
        <taxon>Tanacetum</taxon>
    </lineage>
</organism>
<accession>A0A699J2C7</accession>
<keyword evidence="3" id="KW-0695">RNA-directed DNA polymerase</keyword>
<reference evidence="3" key="1">
    <citation type="journal article" date="2019" name="Sci. Rep.">
        <title>Draft genome of Tanacetum cinerariifolium, the natural source of mosquito coil.</title>
        <authorList>
            <person name="Yamashiro T."/>
            <person name="Shiraishi A."/>
            <person name="Satake H."/>
            <person name="Nakayama K."/>
        </authorList>
    </citation>
    <scope>NUCLEOTIDE SEQUENCE</scope>
</reference>
<dbReference type="Gene3D" id="3.30.70.330">
    <property type="match status" value="1"/>
</dbReference>
<keyword evidence="1" id="KW-0694">RNA-binding</keyword>
<dbReference type="PANTHER" id="PTHR33710">
    <property type="entry name" value="BNAC02G09200D PROTEIN"/>
    <property type="match status" value="1"/>
</dbReference>
<evidence type="ECO:0000259" key="2">
    <source>
        <dbReference type="PROSITE" id="PS50102"/>
    </source>
</evidence>
<feature type="domain" description="RRM" evidence="2">
    <location>
        <begin position="16"/>
        <end position="98"/>
    </location>
</feature>
<dbReference type="Gene3D" id="3.60.10.10">
    <property type="entry name" value="Endonuclease/exonuclease/phosphatase"/>
    <property type="match status" value="1"/>
</dbReference>
<dbReference type="GO" id="GO:0003723">
    <property type="term" value="F:RNA binding"/>
    <property type="evidence" value="ECO:0007669"/>
    <property type="project" value="UniProtKB-UniRule"/>
</dbReference>
<dbReference type="InterPro" id="IPR012677">
    <property type="entry name" value="Nucleotide-bd_a/b_plait_sf"/>
</dbReference>
<keyword evidence="3" id="KW-0548">Nucleotidyltransferase</keyword>
<dbReference type="EMBL" id="BKCJ010363547">
    <property type="protein sequence ID" value="GFA06525.1"/>
    <property type="molecule type" value="Genomic_DNA"/>
</dbReference>
<dbReference type="SUPFAM" id="SSF56219">
    <property type="entry name" value="DNase I-like"/>
    <property type="match status" value="1"/>
</dbReference>
<evidence type="ECO:0000256" key="1">
    <source>
        <dbReference type="PROSITE-ProRule" id="PRU00176"/>
    </source>
</evidence>
<comment type="caution">
    <text evidence="3">The sequence shown here is derived from an EMBL/GenBank/DDBJ whole genome shotgun (WGS) entry which is preliminary data.</text>
</comment>
<dbReference type="AlphaFoldDB" id="A0A699J2C7"/>
<dbReference type="InterPro" id="IPR036691">
    <property type="entry name" value="Endo/exonu/phosph_ase_sf"/>
</dbReference>
<proteinExistence type="predicted"/>
<keyword evidence="3" id="KW-0808">Transferase</keyword>
<gene>
    <name evidence="3" type="ORF">Tci_578497</name>
</gene>
<dbReference type="GO" id="GO:0003964">
    <property type="term" value="F:RNA-directed DNA polymerase activity"/>
    <property type="evidence" value="ECO:0007669"/>
    <property type="project" value="UniProtKB-KW"/>
</dbReference>
<dbReference type="Pfam" id="PF03372">
    <property type="entry name" value="Exo_endo_phos"/>
    <property type="match status" value="1"/>
</dbReference>
<dbReference type="SMART" id="SM00360">
    <property type="entry name" value="RRM"/>
    <property type="match status" value="1"/>
</dbReference>
<dbReference type="PANTHER" id="PTHR33710:SF64">
    <property type="entry name" value="ENDONUCLEASE_EXONUCLEASE_PHOSPHATASE DOMAIN-CONTAINING PROTEIN"/>
    <property type="match status" value="1"/>
</dbReference>
<dbReference type="InterPro" id="IPR005135">
    <property type="entry name" value="Endo/exonuclease/phosphatase"/>
</dbReference>
<dbReference type="PROSITE" id="PS50102">
    <property type="entry name" value="RRM"/>
    <property type="match status" value="1"/>
</dbReference>
<dbReference type="SUPFAM" id="SSF54928">
    <property type="entry name" value="RNA-binding domain, RBD"/>
    <property type="match status" value="1"/>
</dbReference>
<dbReference type="CDD" id="cd00590">
    <property type="entry name" value="RRM_SF"/>
    <property type="match status" value="1"/>
</dbReference>
<protein>
    <submittedName>
        <fullName evidence="3">RNA-directed DNA polymerase, eukaryota, reverse transcriptase zinc-binding domain protein</fullName>
    </submittedName>
</protein>
<dbReference type="InterPro" id="IPR035979">
    <property type="entry name" value="RBD_domain_sf"/>
</dbReference>
<dbReference type="InterPro" id="IPR000504">
    <property type="entry name" value="RRM_dom"/>
</dbReference>